<evidence type="ECO:0000256" key="2">
    <source>
        <dbReference type="SAM" id="SignalP"/>
    </source>
</evidence>
<dbReference type="AlphaFoldDB" id="A0A1H2MGB5"/>
<proteinExistence type="predicted"/>
<keyword evidence="4" id="KW-1185">Reference proteome</keyword>
<organism evidence="3 4">
    <name type="scientific">Microlunatus sagamiharensis</name>
    <dbReference type="NCBI Taxonomy" id="546874"/>
    <lineage>
        <taxon>Bacteria</taxon>
        <taxon>Bacillati</taxon>
        <taxon>Actinomycetota</taxon>
        <taxon>Actinomycetes</taxon>
        <taxon>Propionibacteriales</taxon>
        <taxon>Propionibacteriaceae</taxon>
        <taxon>Microlunatus</taxon>
    </lineage>
</organism>
<feature type="region of interest" description="Disordered" evidence="1">
    <location>
        <begin position="37"/>
        <end position="76"/>
    </location>
</feature>
<dbReference type="STRING" id="546874.SAMN04488544_2026"/>
<protein>
    <submittedName>
        <fullName evidence="3">Uncharacterized protein</fullName>
    </submittedName>
</protein>
<feature type="signal peptide" evidence="2">
    <location>
        <begin position="1"/>
        <end position="33"/>
    </location>
</feature>
<accession>A0A1H2MGB5</accession>
<feature type="compositionally biased region" description="Low complexity" evidence="1">
    <location>
        <begin position="42"/>
        <end position="60"/>
    </location>
</feature>
<evidence type="ECO:0000313" key="4">
    <source>
        <dbReference type="Proteomes" id="UP000198825"/>
    </source>
</evidence>
<reference evidence="4" key="1">
    <citation type="submission" date="2016-10" db="EMBL/GenBank/DDBJ databases">
        <authorList>
            <person name="Varghese N."/>
            <person name="Submissions S."/>
        </authorList>
    </citation>
    <scope>NUCLEOTIDE SEQUENCE [LARGE SCALE GENOMIC DNA]</scope>
    <source>
        <strain evidence="4">DSM 21743</strain>
    </source>
</reference>
<sequence length="165" mass="16596">MSPLLSPSSRSSRTSFRALAPAVALVLAPLALTACSGDDEAPAPAGATEPAAAPSSSAPSLPKGVKPAAVPTKVANDVDDRKNVVMSGCKATDGGWGATGTATNPGKEDVTYKVTVFFTTTAATTINSASTEVDVKAGDTVKWDAAKKFTAPDEMLCVLRGVAAD</sequence>
<evidence type="ECO:0000256" key="1">
    <source>
        <dbReference type="SAM" id="MobiDB-lite"/>
    </source>
</evidence>
<dbReference type="RefSeq" id="WP_091074307.1">
    <property type="nucleotide sequence ID" value="NZ_LT629799.1"/>
</dbReference>
<dbReference type="Proteomes" id="UP000198825">
    <property type="component" value="Chromosome I"/>
</dbReference>
<dbReference type="EMBL" id="LT629799">
    <property type="protein sequence ID" value="SDU92293.1"/>
    <property type="molecule type" value="Genomic_DNA"/>
</dbReference>
<keyword evidence="2" id="KW-0732">Signal</keyword>
<gene>
    <name evidence="3" type="ORF">SAMN04488544_2026</name>
</gene>
<feature type="chain" id="PRO_5038944725" evidence="2">
    <location>
        <begin position="34"/>
        <end position="165"/>
    </location>
</feature>
<name>A0A1H2MGB5_9ACTN</name>
<dbReference type="OrthoDB" id="4980934at2"/>
<evidence type="ECO:0000313" key="3">
    <source>
        <dbReference type="EMBL" id="SDU92293.1"/>
    </source>
</evidence>